<gene>
    <name evidence="2" type="ORF">GMBLW1_38130</name>
</gene>
<organism evidence="2">
    <name type="scientific">Tuwongella immobilis</name>
    <dbReference type="NCBI Taxonomy" id="692036"/>
    <lineage>
        <taxon>Bacteria</taxon>
        <taxon>Pseudomonadati</taxon>
        <taxon>Planctomycetota</taxon>
        <taxon>Planctomycetia</taxon>
        <taxon>Gemmatales</taxon>
        <taxon>Gemmataceae</taxon>
        <taxon>Tuwongella</taxon>
    </lineage>
</organism>
<keyword evidence="1" id="KW-0472">Membrane</keyword>
<accession>A0A6C2YUT7</accession>
<name>A0A6C2YUT7_9BACT</name>
<proteinExistence type="predicted"/>
<keyword evidence="1" id="KW-0812">Transmembrane</keyword>
<dbReference type="EMBL" id="LR586016">
    <property type="protein sequence ID" value="VIP05380.1"/>
    <property type="molecule type" value="Genomic_DNA"/>
</dbReference>
<evidence type="ECO:0000256" key="1">
    <source>
        <dbReference type="SAM" id="Phobius"/>
    </source>
</evidence>
<evidence type="ECO:0000313" key="2">
    <source>
        <dbReference type="EMBL" id="VIP05380.1"/>
    </source>
</evidence>
<dbReference type="KEGG" id="tim:GMBLW1_38130"/>
<protein>
    <submittedName>
        <fullName evidence="2">Uncharacterized protein</fullName>
    </submittedName>
</protein>
<keyword evidence="1" id="KW-1133">Transmembrane helix</keyword>
<sequence>MTLIELLVVSASIRARPGLVELATPIPAPLAAMPRPGTRSQTTRLNEFGCRTRQELSVARLSERDCTIPLRDAMRYLTILIVFWLVSFNQTALAQRVNDSEKARLIREGWNQLYEQDRQPTYYQIRFRASNANNGKIEFDRATQIEYGAKQQNQTLKSENSIMCMNSMYSFLLHHKPDSSPWLLASSELNSIDSSGRTQNSFFQDLTENSPSAGHVYPSSFFDSSSCHLLLSNNAIEFLSIRNDLSECEIRYRRHVSNVTVEYTGTLTLDPQAHSIITQAKLQGTNPKGERIDYQFKRDYIRDHDLIRTRSNSIQFSVGKNSSTRDYEYTYGIKPFPILTKLSDYGFPEPEGVVWPAQTPVWVWLLAAAAGLMLLALLFRTLQQRAVRKEST</sequence>
<dbReference type="EMBL" id="LR593887">
    <property type="protein sequence ID" value="VTS08116.1"/>
    <property type="molecule type" value="Genomic_DNA"/>
</dbReference>
<dbReference type="Proteomes" id="UP000464378">
    <property type="component" value="Chromosome"/>
</dbReference>
<feature type="transmembrane region" description="Helical" evidence="1">
    <location>
        <begin position="361"/>
        <end position="379"/>
    </location>
</feature>
<dbReference type="InParanoid" id="A0A6C2YUT7"/>
<dbReference type="AlphaFoldDB" id="A0A6C2YUT7"/>
<keyword evidence="3" id="KW-1185">Reference proteome</keyword>
<reference evidence="2" key="1">
    <citation type="submission" date="2019-04" db="EMBL/GenBank/DDBJ databases">
        <authorList>
            <consortium name="Science for Life Laboratories"/>
        </authorList>
    </citation>
    <scope>NUCLEOTIDE SEQUENCE</scope>
    <source>
        <strain evidence="2">MBLW1</strain>
    </source>
</reference>
<evidence type="ECO:0000313" key="3">
    <source>
        <dbReference type="Proteomes" id="UP000464378"/>
    </source>
</evidence>